<dbReference type="SMART" id="SM00044">
    <property type="entry name" value="CYCc"/>
    <property type="match status" value="1"/>
</dbReference>
<evidence type="ECO:0000256" key="12">
    <source>
        <dbReference type="RuleBase" id="RU000405"/>
    </source>
</evidence>
<reference evidence="16" key="1">
    <citation type="submission" date="2023-06" db="EMBL/GenBank/DDBJ databases">
        <authorList>
            <person name="Delattre M."/>
        </authorList>
    </citation>
    <scope>NUCLEOTIDE SEQUENCE</scope>
    <source>
        <strain evidence="16">AF72</strain>
    </source>
</reference>
<dbReference type="AlphaFoldDB" id="A0AA36CIC9"/>
<keyword evidence="7 14" id="KW-1133">Transmembrane helix</keyword>
<gene>
    <name evidence="16" type="ORF">MSPICULIGERA_LOCUS7400</name>
</gene>
<evidence type="ECO:0000256" key="1">
    <source>
        <dbReference type="ARBA" id="ARBA00001436"/>
    </source>
</evidence>
<evidence type="ECO:0000256" key="11">
    <source>
        <dbReference type="ARBA" id="ARBA00023239"/>
    </source>
</evidence>
<dbReference type="GO" id="GO:0007606">
    <property type="term" value="P:sensory perception of chemical stimulus"/>
    <property type="evidence" value="ECO:0007669"/>
    <property type="project" value="UniProtKB-ARBA"/>
</dbReference>
<dbReference type="EMBL" id="CATQJA010001851">
    <property type="protein sequence ID" value="CAJ0568894.1"/>
    <property type="molecule type" value="Genomic_DNA"/>
</dbReference>
<evidence type="ECO:0000259" key="15">
    <source>
        <dbReference type="PROSITE" id="PS50125"/>
    </source>
</evidence>
<evidence type="ECO:0000256" key="4">
    <source>
        <dbReference type="ARBA" id="ARBA00022692"/>
    </source>
</evidence>
<feature type="transmembrane region" description="Helical" evidence="14">
    <location>
        <begin position="331"/>
        <end position="352"/>
    </location>
</feature>
<dbReference type="InterPro" id="IPR050401">
    <property type="entry name" value="Cyclic_nucleotide_synthase"/>
</dbReference>
<dbReference type="InterPro" id="IPR018297">
    <property type="entry name" value="A/G_cyclase_CS"/>
</dbReference>
<organism evidence="16 17">
    <name type="scientific">Mesorhabditis spiculigera</name>
    <dbReference type="NCBI Taxonomy" id="96644"/>
    <lineage>
        <taxon>Eukaryota</taxon>
        <taxon>Metazoa</taxon>
        <taxon>Ecdysozoa</taxon>
        <taxon>Nematoda</taxon>
        <taxon>Chromadorea</taxon>
        <taxon>Rhabditida</taxon>
        <taxon>Rhabditina</taxon>
        <taxon>Rhabditomorpha</taxon>
        <taxon>Rhabditoidea</taxon>
        <taxon>Rhabditidae</taxon>
        <taxon>Mesorhabditinae</taxon>
        <taxon>Mesorhabditis</taxon>
    </lineage>
</organism>
<dbReference type="GO" id="GO:0007168">
    <property type="term" value="P:receptor guanylyl cyclase signaling pathway"/>
    <property type="evidence" value="ECO:0007669"/>
    <property type="project" value="TreeGrafter"/>
</dbReference>
<dbReference type="PANTHER" id="PTHR11920:SF503">
    <property type="entry name" value="RECEPTOR-TYPE GUANYLATE CYCLASE GCY-9"/>
    <property type="match status" value="1"/>
</dbReference>
<comment type="subcellular location">
    <subcellularLocation>
        <location evidence="2">Cell membrane</location>
        <topology evidence="2">Single-pass type I membrane protein</topology>
    </subcellularLocation>
</comment>
<feature type="domain" description="Guanylate cyclase" evidence="15">
    <location>
        <begin position="655"/>
        <end position="785"/>
    </location>
</feature>
<keyword evidence="4 14" id="KW-0812">Transmembrane</keyword>
<keyword evidence="13" id="KW-0175">Coiled coil</keyword>
<evidence type="ECO:0000256" key="2">
    <source>
        <dbReference type="ARBA" id="ARBA00004251"/>
    </source>
</evidence>
<dbReference type="GO" id="GO:0035556">
    <property type="term" value="P:intracellular signal transduction"/>
    <property type="evidence" value="ECO:0007669"/>
    <property type="project" value="InterPro"/>
</dbReference>
<dbReference type="PROSITE" id="PS50125">
    <property type="entry name" value="GUANYLATE_CYCLASE_2"/>
    <property type="match status" value="1"/>
</dbReference>
<dbReference type="CDD" id="cd07302">
    <property type="entry name" value="CHD"/>
    <property type="match status" value="1"/>
</dbReference>
<dbReference type="GO" id="GO:0004383">
    <property type="term" value="F:guanylate cyclase activity"/>
    <property type="evidence" value="ECO:0007669"/>
    <property type="project" value="UniProtKB-EC"/>
</dbReference>
<evidence type="ECO:0000256" key="14">
    <source>
        <dbReference type="SAM" id="Phobius"/>
    </source>
</evidence>
<keyword evidence="8 14" id="KW-0472">Membrane</keyword>
<accession>A0AA36CIC9</accession>
<dbReference type="InterPro" id="IPR001828">
    <property type="entry name" value="ANF_lig-bd_rcpt"/>
</dbReference>
<dbReference type="Pfam" id="PF00211">
    <property type="entry name" value="Guanylate_cyc"/>
    <property type="match status" value="1"/>
</dbReference>
<evidence type="ECO:0000313" key="16">
    <source>
        <dbReference type="EMBL" id="CAJ0568894.1"/>
    </source>
</evidence>
<evidence type="ECO:0000256" key="10">
    <source>
        <dbReference type="ARBA" id="ARBA00023180"/>
    </source>
</evidence>
<keyword evidence="10" id="KW-0325">Glycoprotein</keyword>
<dbReference type="SUPFAM" id="SSF55073">
    <property type="entry name" value="Nucleotide cyclase"/>
    <property type="match status" value="1"/>
</dbReference>
<dbReference type="InterPro" id="IPR011009">
    <property type="entry name" value="Kinase-like_dom_sf"/>
</dbReference>
<sequence>MKCSSSAVSHLVGTYQLLPISGEMARATMAFLQLNNWEQVGMVRPTNGYDRLSLHSLNNLIKKKDAQLQVNILVEIDPYASADEILASGKLKQLKANARIILVELGMDLHANTNFMQAVYRAEMKTEEYVYILPWLSHINDHHPWEATTVDKQEVKAAYENTMIITAHGYDAKFFDDFQEKFIKTTGMLATHYATLAYMTLYDALFLYGLALRDAFEDTGDYDVHFNGSFIWEKMTNRQFMGVTGLVLMNNKAIRVPSYATYHTSNGTLRIVVELEAKLGERDKCNSNLELCSEHVAHEVVQFYWNSHNGQLPQSVPSCGFTGADCDYTTYFVLMGVTLFILTIFPLSYFLYTKQKERLLYDMTWRIPRDSVRLVDASKMKSEHSLASKSQSSGSFSGSLTSKQNGMVGAKQAISNGVRLAIKRFTQMRNITFQKEDLRTLKELKLIENENLNKFYGIAFNQQNEFVVMWILCSRGSLEDILFNDELKLGRNFQVSFAKDVVKILYRVEPFHERGKSIAKLMDLIAMSNDDDQLIRPSFPSTVGKDTESYNLQLLSCIEACWLELPEMRPNIKKVRSLTNSNLKSTGKGSLVDQMMKMMEEYTTNLESLVRDRTAMLEEAQKQADRLLNNMLPRSVAEDLKVGKPVLPQLYPCATVLFSDIRGFTRISSTSTPLQVVTFLNDMFSGFDSIIAKHDAYKVETIGDAYMIVSGVPKENGNYHVQNIADVALKMRAFVSNFKLAHRPEELMMVRIGFHSGSVAAGVVGLAAPRYCLFGDTVNTASRMESTGVANKIQISEQAYNLLHCFFPQFNMSERGKIEVKGKGECLTFWLDSSKAPPQSAK</sequence>
<dbReference type="Gene3D" id="6.10.250.780">
    <property type="match status" value="1"/>
</dbReference>
<dbReference type="InterPro" id="IPR029787">
    <property type="entry name" value="Nucleotide_cyclase"/>
</dbReference>
<dbReference type="GO" id="GO:0004016">
    <property type="term" value="F:adenylate cyclase activity"/>
    <property type="evidence" value="ECO:0007669"/>
    <property type="project" value="TreeGrafter"/>
</dbReference>
<evidence type="ECO:0000256" key="3">
    <source>
        <dbReference type="ARBA" id="ARBA00022475"/>
    </source>
</evidence>
<keyword evidence="11 12" id="KW-0456">Lyase</keyword>
<dbReference type="Pfam" id="PF01094">
    <property type="entry name" value="ANF_receptor"/>
    <property type="match status" value="1"/>
</dbReference>
<dbReference type="SUPFAM" id="SSF53822">
    <property type="entry name" value="Periplasmic binding protein-like I"/>
    <property type="match status" value="1"/>
</dbReference>
<keyword evidence="17" id="KW-1185">Reference proteome</keyword>
<comment type="catalytic activity">
    <reaction evidence="1">
        <text>GTP = 3',5'-cyclic GMP + diphosphate</text>
        <dbReference type="Rhea" id="RHEA:13665"/>
        <dbReference type="ChEBI" id="CHEBI:33019"/>
        <dbReference type="ChEBI" id="CHEBI:37565"/>
        <dbReference type="ChEBI" id="CHEBI:57746"/>
        <dbReference type="EC" id="4.6.1.2"/>
    </reaction>
</comment>
<feature type="coiled-coil region" evidence="13">
    <location>
        <begin position="592"/>
        <end position="630"/>
    </location>
</feature>
<evidence type="ECO:0000256" key="7">
    <source>
        <dbReference type="ARBA" id="ARBA00022989"/>
    </source>
</evidence>
<dbReference type="InterPro" id="IPR028082">
    <property type="entry name" value="Peripla_BP_I"/>
</dbReference>
<dbReference type="GO" id="GO:0001653">
    <property type="term" value="F:peptide receptor activity"/>
    <property type="evidence" value="ECO:0007669"/>
    <property type="project" value="TreeGrafter"/>
</dbReference>
<evidence type="ECO:0000256" key="9">
    <source>
        <dbReference type="ARBA" id="ARBA00023170"/>
    </source>
</evidence>
<dbReference type="Gene3D" id="3.30.70.1230">
    <property type="entry name" value="Nucleotide cyclase"/>
    <property type="match status" value="1"/>
</dbReference>
<evidence type="ECO:0000256" key="8">
    <source>
        <dbReference type="ARBA" id="ARBA00023136"/>
    </source>
</evidence>
<dbReference type="FunFam" id="3.30.70.1230:FF:000050">
    <property type="entry name" value="Guanylate cyclase"/>
    <property type="match status" value="1"/>
</dbReference>
<comment type="similarity">
    <text evidence="12">Belongs to the adenylyl cyclase class-4/guanylyl cyclase family.</text>
</comment>
<keyword evidence="6" id="KW-0547">Nucleotide-binding</keyword>
<name>A0AA36CIC9_9BILA</name>
<proteinExistence type="inferred from homology"/>
<keyword evidence="3" id="KW-1003">Cell membrane</keyword>
<dbReference type="Proteomes" id="UP001177023">
    <property type="component" value="Unassembled WGS sequence"/>
</dbReference>
<feature type="non-terminal residue" evidence="16">
    <location>
        <position position="1"/>
    </location>
</feature>
<dbReference type="PROSITE" id="PS00452">
    <property type="entry name" value="GUANYLATE_CYCLASE_1"/>
    <property type="match status" value="1"/>
</dbReference>
<keyword evidence="5" id="KW-0732">Signal</keyword>
<dbReference type="GO" id="GO:0000166">
    <property type="term" value="F:nucleotide binding"/>
    <property type="evidence" value="ECO:0007669"/>
    <property type="project" value="UniProtKB-KW"/>
</dbReference>
<protein>
    <recommendedName>
        <fullName evidence="15">Guanylate cyclase domain-containing protein</fullName>
    </recommendedName>
</protein>
<evidence type="ECO:0000256" key="5">
    <source>
        <dbReference type="ARBA" id="ARBA00022729"/>
    </source>
</evidence>
<dbReference type="SUPFAM" id="SSF56112">
    <property type="entry name" value="Protein kinase-like (PK-like)"/>
    <property type="match status" value="1"/>
</dbReference>
<dbReference type="PANTHER" id="PTHR11920">
    <property type="entry name" value="GUANYLYL CYCLASE"/>
    <property type="match status" value="1"/>
</dbReference>
<keyword evidence="9" id="KW-0675">Receptor</keyword>
<evidence type="ECO:0000256" key="13">
    <source>
        <dbReference type="SAM" id="Coils"/>
    </source>
</evidence>
<comment type="caution">
    <text evidence="16">The sequence shown here is derived from an EMBL/GenBank/DDBJ whole genome shotgun (WGS) entry which is preliminary data.</text>
</comment>
<evidence type="ECO:0000313" key="17">
    <source>
        <dbReference type="Proteomes" id="UP001177023"/>
    </source>
</evidence>
<dbReference type="GO" id="GO:0005886">
    <property type="term" value="C:plasma membrane"/>
    <property type="evidence" value="ECO:0007669"/>
    <property type="project" value="UniProtKB-SubCell"/>
</dbReference>
<dbReference type="Gene3D" id="3.40.50.2300">
    <property type="match status" value="2"/>
</dbReference>
<evidence type="ECO:0000256" key="6">
    <source>
        <dbReference type="ARBA" id="ARBA00022741"/>
    </source>
</evidence>
<dbReference type="InterPro" id="IPR001054">
    <property type="entry name" value="A/G_cyclase"/>
</dbReference>